<dbReference type="InterPro" id="IPR012533">
    <property type="entry name" value="YcnI-copper_dom"/>
</dbReference>
<sequence>MAGATLSLAAAAPAAAHVTLERAEATPGAGYKAVLRVPHGCGSAATLTVRVTIPDGLIAVKPMPKPGWTLAVTQGAYAKPYEFMHGITFKDGVREITWTGRLEDAFYDEFVFSGFVAGTVEPGTTLVVPVVQECEQGTAAWTEVPAAGQDPHALKTPAPSIRVIAPPESHHAHH</sequence>
<evidence type="ECO:0000259" key="1">
    <source>
        <dbReference type="Pfam" id="PF07987"/>
    </source>
</evidence>
<accession>A0A327L557</accession>
<dbReference type="EMBL" id="NPEX01000001">
    <property type="protein sequence ID" value="RAI46200.1"/>
    <property type="molecule type" value="Genomic_DNA"/>
</dbReference>
<dbReference type="Proteomes" id="UP000249130">
    <property type="component" value="Unassembled WGS sequence"/>
</dbReference>
<proteinExistence type="predicted"/>
<dbReference type="OrthoDB" id="9796962at2"/>
<dbReference type="InterPro" id="IPR038507">
    <property type="entry name" value="YcnI-like_sf"/>
</dbReference>
<dbReference type="AlphaFoldDB" id="A0A327L557"/>
<feature type="domain" description="YncI copper-binding" evidence="1">
    <location>
        <begin position="17"/>
        <end position="163"/>
    </location>
</feature>
<dbReference type="Pfam" id="PF07987">
    <property type="entry name" value="DUF1775"/>
    <property type="match status" value="1"/>
</dbReference>
<comment type="caution">
    <text evidence="2">The sequence shown here is derived from an EMBL/GenBank/DDBJ whole genome shotgun (WGS) entry which is preliminary data.</text>
</comment>
<organism evidence="2 3">
    <name type="scientific">Rhodoplanes roseus</name>
    <dbReference type="NCBI Taxonomy" id="29409"/>
    <lineage>
        <taxon>Bacteria</taxon>
        <taxon>Pseudomonadati</taxon>
        <taxon>Pseudomonadota</taxon>
        <taxon>Alphaproteobacteria</taxon>
        <taxon>Hyphomicrobiales</taxon>
        <taxon>Nitrobacteraceae</taxon>
        <taxon>Rhodoplanes</taxon>
    </lineage>
</organism>
<protein>
    <recommendedName>
        <fullName evidence="1">YncI copper-binding domain-containing protein</fullName>
    </recommendedName>
</protein>
<keyword evidence="3" id="KW-1185">Reference proteome</keyword>
<reference evidence="2 3" key="1">
    <citation type="submission" date="2017-07" db="EMBL/GenBank/DDBJ databases">
        <title>Draft Genome Sequences of Select Purple Nonsulfur Bacteria.</title>
        <authorList>
            <person name="Lasarre B."/>
            <person name="Mckinlay J.B."/>
        </authorList>
    </citation>
    <scope>NUCLEOTIDE SEQUENCE [LARGE SCALE GENOMIC DNA]</scope>
    <source>
        <strain evidence="2 3">DSM 5909</strain>
    </source>
</reference>
<gene>
    <name evidence="2" type="ORF">CH341_00385</name>
</gene>
<dbReference type="Gene3D" id="2.60.40.2230">
    <property type="entry name" value="Uncharacterised protein YcnI-like PF07987, DUF1775"/>
    <property type="match status" value="1"/>
</dbReference>
<evidence type="ECO:0000313" key="3">
    <source>
        <dbReference type="Proteomes" id="UP000249130"/>
    </source>
</evidence>
<dbReference type="CDD" id="cd08545">
    <property type="entry name" value="YcnI_like"/>
    <property type="match status" value="1"/>
</dbReference>
<name>A0A327L557_9BRAD</name>
<evidence type="ECO:0000313" key="2">
    <source>
        <dbReference type="EMBL" id="RAI46200.1"/>
    </source>
</evidence>